<gene>
    <name evidence="5" type="ORF">GCM10010978_01740</name>
</gene>
<evidence type="ECO:0000256" key="3">
    <source>
        <dbReference type="ARBA" id="ARBA00022777"/>
    </source>
</evidence>
<evidence type="ECO:0000313" key="6">
    <source>
        <dbReference type="Proteomes" id="UP000602050"/>
    </source>
</evidence>
<dbReference type="Proteomes" id="UP000602050">
    <property type="component" value="Unassembled WGS sequence"/>
</dbReference>
<dbReference type="GO" id="GO:0000155">
    <property type="term" value="F:phosphorelay sensor kinase activity"/>
    <property type="evidence" value="ECO:0007669"/>
    <property type="project" value="InterPro"/>
</dbReference>
<evidence type="ECO:0000256" key="2">
    <source>
        <dbReference type="ARBA" id="ARBA00022679"/>
    </source>
</evidence>
<dbReference type="RefSeq" id="WP_188390473.1">
    <property type="nucleotide sequence ID" value="NZ_BMEV01000002.1"/>
</dbReference>
<dbReference type="InterPro" id="IPR039506">
    <property type="entry name" value="SPOB_a"/>
</dbReference>
<name>A0A8J3EJ01_9BACI</name>
<organism evidence="5 6">
    <name type="scientific">Compostibacillus humi</name>
    <dbReference type="NCBI Taxonomy" id="1245525"/>
    <lineage>
        <taxon>Bacteria</taxon>
        <taxon>Bacillati</taxon>
        <taxon>Bacillota</taxon>
        <taxon>Bacilli</taxon>
        <taxon>Bacillales</taxon>
        <taxon>Bacillaceae</taxon>
        <taxon>Compostibacillus</taxon>
    </lineage>
</organism>
<sequence>MLEEKDAMLILQRYRHDILNELQLVSGYLQLGNAKKAEAILQKFFEHMQEERKLTQLQIPAFSLWLIEFNHTHPRYQLSYEVWADGNWEPLDRILLEKANAIIGLLDKNLTDGEVYSIHICLKEEKSDPFVKVMEMSMKGPDIDKLKLEEMKDIAVSYREESISFVFSTTV</sequence>
<dbReference type="InterPro" id="IPR016120">
    <property type="entry name" value="Sig_transdc_His_kin_SpoOB"/>
</dbReference>
<evidence type="ECO:0000259" key="4">
    <source>
        <dbReference type="Pfam" id="PF14689"/>
    </source>
</evidence>
<keyword evidence="2" id="KW-0808">Transferase</keyword>
<dbReference type="Pfam" id="PF14689">
    <property type="entry name" value="SPOB_a"/>
    <property type="match status" value="1"/>
</dbReference>
<proteinExistence type="predicted"/>
<evidence type="ECO:0000256" key="1">
    <source>
        <dbReference type="ARBA" id="ARBA00022553"/>
    </source>
</evidence>
<dbReference type="AlphaFoldDB" id="A0A8J3EJ01"/>
<keyword evidence="6" id="KW-1185">Reference proteome</keyword>
<accession>A0A8J3EJ01</accession>
<dbReference type="Gene3D" id="1.10.287.130">
    <property type="match status" value="1"/>
</dbReference>
<evidence type="ECO:0000313" key="5">
    <source>
        <dbReference type="EMBL" id="GGH68605.1"/>
    </source>
</evidence>
<dbReference type="InterPro" id="IPR037100">
    <property type="entry name" value="Spo0B_C_sf"/>
</dbReference>
<dbReference type="SUPFAM" id="SSF55890">
    <property type="entry name" value="Sporulation response regulatory protein Spo0B"/>
    <property type="match status" value="1"/>
</dbReference>
<dbReference type="Gene3D" id="3.30.565.30">
    <property type="entry name" value="Sporulation initiation phosphotransferase B (SpoOB), C-terminal domain"/>
    <property type="match status" value="1"/>
</dbReference>
<reference evidence="5" key="2">
    <citation type="submission" date="2020-09" db="EMBL/GenBank/DDBJ databases">
        <authorList>
            <person name="Sun Q."/>
            <person name="Zhou Y."/>
        </authorList>
    </citation>
    <scope>NUCLEOTIDE SEQUENCE</scope>
    <source>
        <strain evidence="5">CGMCC 1.12360</strain>
    </source>
</reference>
<dbReference type="EMBL" id="BMEV01000002">
    <property type="protein sequence ID" value="GGH68605.1"/>
    <property type="molecule type" value="Genomic_DNA"/>
</dbReference>
<keyword evidence="3" id="KW-0418">Kinase</keyword>
<comment type="caution">
    <text evidence="5">The sequence shown here is derived from an EMBL/GenBank/DDBJ whole genome shotgun (WGS) entry which is preliminary data.</text>
</comment>
<protein>
    <recommendedName>
        <fullName evidence="4">SpoOB alpha-helical domain-containing protein</fullName>
    </recommendedName>
</protein>
<feature type="domain" description="SpoOB alpha-helical" evidence="4">
    <location>
        <begin position="5"/>
        <end position="55"/>
    </location>
</feature>
<reference evidence="5" key="1">
    <citation type="journal article" date="2014" name="Int. J. Syst. Evol. Microbiol.">
        <title>Complete genome sequence of Corynebacterium casei LMG S-19264T (=DSM 44701T), isolated from a smear-ripened cheese.</title>
        <authorList>
            <consortium name="US DOE Joint Genome Institute (JGI-PGF)"/>
            <person name="Walter F."/>
            <person name="Albersmeier A."/>
            <person name="Kalinowski J."/>
            <person name="Ruckert C."/>
        </authorList>
    </citation>
    <scope>NUCLEOTIDE SEQUENCE</scope>
    <source>
        <strain evidence="5">CGMCC 1.12360</strain>
    </source>
</reference>
<keyword evidence="1" id="KW-0597">Phosphoprotein</keyword>